<evidence type="ECO:0000313" key="1">
    <source>
        <dbReference type="EMBL" id="KAI8574292.1"/>
    </source>
</evidence>
<comment type="caution">
    <text evidence="1">The sequence shown here is derived from an EMBL/GenBank/DDBJ whole genome shotgun (WGS) entry which is preliminary data.</text>
</comment>
<accession>A0ACC0QAN6</accession>
<dbReference type="Proteomes" id="UP001062846">
    <property type="component" value="Chromosome 1"/>
</dbReference>
<evidence type="ECO:0000313" key="2">
    <source>
        <dbReference type="Proteomes" id="UP001062846"/>
    </source>
</evidence>
<protein>
    <submittedName>
        <fullName evidence="1">Uncharacterized protein</fullName>
    </submittedName>
</protein>
<keyword evidence="2" id="KW-1185">Reference proteome</keyword>
<organism evidence="1 2">
    <name type="scientific">Rhododendron molle</name>
    <name type="common">Chinese azalea</name>
    <name type="synonym">Azalea mollis</name>
    <dbReference type="NCBI Taxonomy" id="49168"/>
    <lineage>
        <taxon>Eukaryota</taxon>
        <taxon>Viridiplantae</taxon>
        <taxon>Streptophyta</taxon>
        <taxon>Embryophyta</taxon>
        <taxon>Tracheophyta</taxon>
        <taxon>Spermatophyta</taxon>
        <taxon>Magnoliopsida</taxon>
        <taxon>eudicotyledons</taxon>
        <taxon>Gunneridae</taxon>
        <taxon>Pentapetalae</taxon>
        <taxon>asterids</taxon>
        <taxon>Ericales</taxon>
        <taxon>Ericaceae</taxon>
        <taxon>Ericoideae</taxon>
        <taxon>Rhodoreae</taxon>
        <taxon>Rhododendron</taxon>
    </lineage>
</organism>
<dbReference type="EMBL" id="CM046388">
    <property type="protein sequence ID" value="KAI8574292.1"/>
    <property type="molecule type" value="Genomic_DNA"/>
</dbReference>
<reference evidence="1" key="1">
    <citation type="submission" date="2022-02" db="EMBL/GenBank/DDBJ databases">
        <title>Plant Genome Project.</title>
        <authorList>
            <person name="Zhang R.-G."/>
        </authorList>
    </citation>
    <scope>NUCLEOTIDE SEQUENCE</scope>
    <source>
        <strain evidence="1">AT1</strain>
    </source>
</reference>
<gene>
    <name evidence="1" type="ORF">RHMOL_Rhmol01G0343200</name>
</gene>
<sequence length="140" mass="15785">MDVSGLCYDSSTDDYKVVTWVRDGETSMACLVGSCRTKSWTKNCDPYYKKIVSCALVDEHLHWLVTESNIGEDQPFSSLPTNLIGCFVPQTNKFVKVPMPDCDGTREHTDELGFYKFMFDWHRSLNRVGLGVLNGCISLA</sequence>
<proteinExistence type="predicted"/>
<name>A0ACC0QAN6_RHOML</name>